<dbReference type="HOGENOM" id="CLU_711522_0_0_5"/>
<evidence type="ECO:0000313" key="2">
    <source>
        <dbReference type="EMBL" id="AEG50771.1"/>
    </source>
</evidence>
<protein>
    <submittedName>
        <fullName evidence="2">Uncharacterized protein</fullName>
    </submittedName>
</protein>
<keyword evidence="3" id="KW-1185">Reference proteome</keyword>
<dbReference type="EMBL" id="CP002799">
    <property type="protein sequence ID" value="AEG50771.1"/>
    <property type="molecule type" value="Genomic_DNA"/>
</dbReference>
<reference evidence="2 3" key="1">
    <citation type="submission" date="2011-05" db="EMBL/GenBank/DDBJ databases">
        <title>Complete sequence of chromosome 2 of Sphingobium chlorophenolicum L-1.</title>
        <authorList>
            <consortium name="US DOE Joint Genome Institute"/>
            <person name="Lucas S."/>
            <person name="Han J."/>
            <person name="Lapidus A."/>
            <person name="Cheng J.-F."/>
            <person name="Goodwin L."/>
            <person name="Pitluck S."/>
            <person name="Peters L."/>
            <person name="Daligault H."/>
            <person name="Han C."/>
            <person name="Tapia R."/>
            <person name="Land M."/>
            <person name="Hauser L."/>
            <person name="Kyrpides N."/>
            <person name="Ivanova N."/>
            <person name="Pagani I."/>
            <person name="Turner P."/>
            <person name="Copley S."/>
            <person name="Woyke T."/>
        </authorList>
    </citation>
    <scope>NUCLEOTIDE SEQUENCE [LARGE SCALE GENOMIC DNA]</scope>
    <source>
        <strain evidence="2 3">L-1</strain>
    </source>
</reference>
<proteinExistence type="predicted"/>
<organism evidence="2 3">
    <name type="scientific">Sphingobium chlorophenolicum L-1</name>
    <dbReference type="NCBI Taxonomy" id="690566"/>
    <lineage>
        <taxon>Bacteria</taxon>
        <taxon>Pseudomonadati</taxon>
        <taxon>Pseudomonadota</taxon>
        <taxon>Alphaproteobacteria</taxon>
        <taxon>Sphingomonadales</taxon>
        <taxon>Sphingomonadaceae</taxon>
        <taxon>Sphingobium</taxon>
    </lineage>
</organism>
<name>F6F2V9_SPHCR</name>
<evidence type="ECO:0000313" key="3">
    <source>
        <dbReference type="Proteomes" id="UP000007150"/>
    </source>
</evidence>
<dbReference type="KEGG" id="sch:Sphch_3156"/>
<sequence>MREPQILDRRKFTLRVVYDAEDSWSIDQHSTPDIVGEPANDPTEIVGQNANNEAEIVGHEISESRRNLPKTASHYISLKEELDFVETSELNSAKRRDLRFDDFAGDGFSNHSGSPVGTVEGAWQGDQEPRSVNNGAHLARLERHLRDCPNGLDQENWERWVNYLERVIEEEEGETNAAWAQRLLDVLDVQELADEGLPPVATHVAVGNEWAERLPPETDSHNPECTASGTVEDGLGRGEPDAAHCALKAELDEFERLFGRAPADLDLDAWSARLGNMGADETVPSALRFRARHLLAEIGHRQARLFVAAKAAKRQKLPSDEHVDAGMREKLHDLIAAQGSDMVSTIARLTKLTEQKVQNFCAGEPGTPKMRVGLSLALQKISAGNGAG</sequence>
<gene>
    <name evidence="2" type="ORF">Sphch_3156</name>
</gene>
<evidence type="ECO:0000256" key="1">
    <source>
        <dbReference type="SAM" id="MobiDB-lite"/>
    </source>
</evidence>
<feature type="region of interest" description="Disordered" evidence="1">
    <location>
        <begin position="214"/>
        <end position="236"/>
    </location>
</feature>
<accession>F6F2V9</accession>
<dbReference type="Proteomes" id="UP000007150">
    <property type="component" value="Chromosome 2"/>
</dbReference>
<dbReference type="STRING" id="690566.Sphch_3156"/>
<dbReference type="AlphaFoldDB" id="F6F2V9"/>